<comment type="similarity">
    <text evidence="1">Belongs to the GSP E family.</text>
</comment>
<protein>
    <submittedName>
        <fullName evidence="3">Twitching motility protein PilT</fullName>
    </submittedName>
</protein>
<dbReference type="NCBIfam" id="TIGR01420">
    <property type="entry name" value="pilT_fam"/>
    <property type="match status" value="1"/>
</dbReference>
<dbReference type="Proteomes" id="UP000521313">
    <property type="component" value="Unassembled WGS sequence"/>
</dbReference>
<dbReference type="InterPro" id="IPR001482">
    <property type="entry name" value="T2SS/T4SS_dom"/>
</dbReference>
<feature type="domain" description="AAA+ ATPase" evidence="2">
    <location>
        <begin position="125"/>
        <end position="258"/>
    </location>
</feature>
<name>A0A7W8FWN7_9FIRM</name>
<dbReference type="SUPFAM" id="SSF52540">
    <property type="entry name" value="P-loop containing nucleoside triphosphate hydrolases"/>
    <property type="match status" value="1"/>
</dbReference>
<dbReference type="AlphaFoldDB" id="A0A7W8FWN7"/>
<dbReference type="GO" id="GO:0005524">
    <property type="term" value="F:ATP binding"/>
    <property type="evidence" value="ECO:0007669"/>
    <property type="project" value="InterPro"/>
</dbReference>
<dbReference type="EMBL" id="JACHHD010000007">
    <property type="protein sequence ID" value="MBB5184824.1"/>
    <property type="molecule type" value="Genomic_DNA"/>
</dbReference>
<gene>
    <name evidence="3" type="ORF">HNQ43_000870</name>
</gene>
<dbReference type="SMART" id="SM00382">
    <property type="entry name" value="AAA"/>
    <property type="match status" value="1"/>
</dbReference>
<organism evidence="3 4">
    <name type="scientific">Faecalicoccus acidiformans</name>
    <dbReference type="NCBI Taxonomy" id="915173"/>
    <lineage>
        <taxon>Bacteria</taxon>
        <taxon>Bacillati</taxon>
        <taxon>Bacillota</taxon>
        <taxon>Erysipelotrichia</taxon>
        <taxon>Erysipelotrichales</taxon>
        <taxon>Erysipelotrichaceae</taxon>
        <taxon>Faecalicoccus</taxon>
    </lineage>
</organism>
<evidence type="ECO:0000313" key="4">
    <source>
        <dbReference type="Proteomes" id="UP000521313"/>
    </source>
</evidence>
<dbReference type="InterPro" id="IPR006321">
    <property type="entry name" value="PilT/PilU"/>
</dbReference>
<dbReference type="PANTHER" id="PTHR30486:SF16">
    <property type="entry name" value="TWITCHING MOTILITY PROTEIN PILT"/>
    <property type="match status" value="1"/>
</dbReference>
<comment type="caution">
    <text evidence="3">The sequence shown here is derived from an EMBL/GenBank/DDBJ whole genome shotgun (WGS) entry which is preliminary data.</text>
</comment>
<evidence type="ECO:0000256" key="1">
    <source>
        <dbReference type="ARBA" id="ARBA00006611"/>
    </source>
</evidence>
<dbReference type="CDD" id="cd01131">
    <property type="entry name" value="PilT"/>
    <property type="match status" value="1"/>
</dbReference>
<proteinExistence type="inferred from homology"/>
<evidence type="ECO:0000313" key="3">
    <source>
        <dbReference type="EMBL" id="MBB5184824.1"/>
    </source>
</evidence>
<dbReference type="GO" id="GO:0016887">
    <property type="term" value="F:ATP hydrolysis activity"/>
    <property type="evidence" value="ECO:0007669"/>
    <property type="project" value="InterPro"/>
</dbReference>
<evidence type="ECO:0000259" key="2">
    <source>
        <dbReference type="SMART" id="SM00382"/>
    </source>
</evidence>
<dbReference type="InterPro" id="IPR027417">
    <property type="entry name" value="P-loop_NTPase"/>
</dbReference>
<dbReference type="Gene3D" id="3.40.50.300">
    <property type="entry name" value="P-loop containing nucleotide triphosphate hydrolases"/>
    <property type="match status" value="1"/>
</dbReference>
<dbReference type="PANTHER" id="PTHR30486">
    <property type="entry name" value="TWITCHING MOTILITY PROTEIN PILT"/>
    <property type="match status" value="1"/>
</dbReference>
<dbReference type="InterPro" id="IPR050921">
    <property type="entry name" value="T4SS_GSP_E_ATPase"/>
</dbReference>
<accession>A0A7W8FWN7</accession>
<dbReference type="Pfam" id="PF00437">
    <property type="entry name" value="T2SSE"/>
    <property type="match status" value="1"/>
</dbReference>
<sequence length="355" mass="39837">MDVREILKDAVRQNASDIFFVAGSPYAFKIQKDVIKQSEQRLMPEDMKDIIRQLYALAPYCDYENFARDGDDDYSFSLPSVGRFRVNVYRQRNSEAAVLRVVKFELPDPSLLKIPEAVLNLSQETKGMILVSGPAGSGKSTTLACIIDRINESRPAHIITIEDPIEYLHSHKKAIVSQREVYHDTKDYLSALRAALRETPEVILLGEMRDEETISTAITAAETGHLLMSTLHTVGAVNTIDRILDTFGEKQLQVRAQLSMVLNTVISEQLVPTIDGGVTPVFEIMKMTPAIRSQIREGKTHQIENTMTSSKALGMVTMDDALYDLYKKQIITAQTAILYSLHPETMKLRCPVKGF</sequence>
<dbReference type="Gene3D" id="3.30.450.90">
    <property type="match status" value="1"/>
</dbReference>
<dbReference type="RefSeq" id="WP_183375157.1">
    <property type="nucleotide sequence ID" value="NZ_JACHHD010000007.1"/>
</dbReference>
<dbReference type="InterPro" id="IPR003593">
    <property type="entry name" value="AAA+_ATPase"/>
</dbReference>
<reference evidence="3 4" key="1">
    <citation type="submission" date="2020-08" db="EMBL/GenBank/DDBJ databases">
        <title>Genomic Encyclopedia of Type Strains, Phase IV (KMG-IV): sequencing the most valuable type-strain genomes for metagenomic binning, comparative biology and taxonomic classification.</title>
        <authorList>
            <person name="Goeker M."/>
        </authorList>
    </citation>
    <scope>NUCLEOTIDE SEQUENCE [LARGE SCALE GENOMIC DNA]</scope>
    <source>
        <strain evidence="3 4">DSM 26963</strain>
    </source>
</reference>